<dbReference type="Proteomes" id="UP000321393">
    <property type="component" value="Unassembled WGS sequence"/>
</dbReference>
<reference evidence="1 2" key="1">
    <citation type="submission" date="2019-08" db="EMBL/GenBank/DDBJ databases">
        <title>Draft genome sequences of two oriental melons (Cucumis melo L. var makuwa).</title>
        <authorList>
            <person name="Kwon S.-Y."/>
        </authorList>
    </citation>
    <scope>NUCLEOTIDE SEQUENCE [LARGE SCALE GENOMIC DNA]</scope>
    <source>
        <strain evidence="2">cv. SW 3</strain>
        <tissue evidence="1">Leaf</tissue>
    </source>
</reference>
<accession>A0A5A7VJ21</accession>
<dbReference type="AlphaFoldDB" id="A0A5A7VJ21"/>
<comment type="caution">
    <text evidence="1">The sequence shown here is derived from an EMBL/GenBank/DDBJ whole genome shotgun (WGS) entry which is preliminary data.</text>
</comment>
<organism evidence="1 2">
    <name type="scientific">Cucumis melo var. makuwa</name>
    <name type="common">Oriental melon</name>
    <dbReference type="NCBI Taxonomy" id="1194695"/>
    <lineage>
        <taxon>Eukaryota</taxon>
        <taxon>Viridiplantae</taxon>
        <taxon>Streptophyta</taxon>
        <taxon>Embryophyta</taxon>
        <taxon>Tracheophyta</taxon>
        <taxon>Spermatophyta</taxon>
        <taxon>Magnoliopsida</taxon>
        <taxon>eudicotyledons</taxon>
        <taxon>Gunneridae</taxon>
        <taxon>Pentapetalae</taxon>
        <taxon>rosids</taxon>
        <taxon>fabids</taxon>
        <taxon>Cucurbitales</taxon>
        <taxon>Cucurbitaceae</taxon>
        <taxon>Benincaseae</taxon>
        <taxon>Cucumis</taxon>
    </lineage>
</organism>
<gene>
    <name evidence="1" type="ORF">E6C27_scaffold17G001460</name>
</gene>
<dbReference type="OrthoDB" id="1102012at2759"/>
<dbReference type="EMBL" id="SSTE01001516">
    <property type="protein sequence ID" value="KAA0065459.1"/>
    <property type="molecule type" value="Genomic_DNA"/>
</dbReference>
<proteinExistence type="predicted"/>
<evidence type="ECO:0000313" key="2">
    <source>
        <dbReference type="Proteomes" id="UP000321393"/>
    </source>
</evidence>
<name>A0A5A7VJ21_CUCMM</name>
<protein>
    <submittedName>
        <fullName evidence="1">Uncharacterized protein</fullName>
    </submittedName>
</protein>
<evidence type="ECO:0000313" key="1">
    <source>
        <dbReference type="EMBL" id="KAA0065459.1"/>
    </source>
</evidence>
<sequence length="172" mass="18586">MNSQPTIEQLALELSGGLVQNWPTNGQFFSKLSVKYVILHKIDIANCFLLSHHSDLLTDDDVARPALVLFSLVTGPFQGAHVLDLPATFCPPHRSVGSSGAKLLVLDDGLHPSRDLVLQIMQLLFDESQSLIVFVTDLQGAISTLTGTRIAVDSLLHALRAFLTSSQAPSNS</sequence>